<dbReference type="OrthoDB" id="432970at2759"/>
<evidence type="ECO:0000313" key="2">
    <source>
        <dbReference type="EMBL" id="GBE84705.1"/>
    </source>
</evidence>
<protein>
    <recommendedName>
        <fullName evidence="1">DUF4470 domain-containing protein</fullName>
    </recommendedName>
</protein>
<dbReference type="AlphaFoldDB" id="A0A401GR70"/>
<evidence type="ECO:0000259" key="1">
    <source>
        <dbReference type="Pfam" id="PF14737"/>
    </source>
</evidence>
<dbReference type="STRING" id="139825.A0A401GR70"/>
<dbReference type="GeneID" id="38781622"/>
<gene>
    <name evidence="2" type="ORF">SCP_0606850</name>
</gene>
<dbReference type="InParanoid" id="A0A401GR70"/>
<proteinExistence type="predicted"/>
<dbReference type="RefSeq" id="XP_027615618.1">
    <property type="nucleotide sequence ID" value="XM_027759817.1"/>
</dbReference>
<dbReference type="EMBL" id="BFAD01000006">
    <property type="protein sequence ID" value="GBE84705.1"/>
    <property type="molecule type" value="Genomic_DNA"/>
</dbReference>
<name>A0A401GR70_9APHY</name>
<reference evidence="2 3" key="1">
    <citation type="journal article" date="2018" name="Sci. Rep.">
        <title>Genome sequence of the cauliflower mushroom Sparassis crispa (Hanabiratake) and its association with beneficial usage.</title>
        <authorList>
            <person name="Kiyama R."/>
            <person name="Furutani Y."/>
            <person name="Kawaguchi K."/>
            <person name="Nakanishi T."/>
        </authorList>
    </citation>
    <scope>NUCLEOTIDE SEQUENCE [LARGE SCALE GENOMIC DNA]</scope>
</reference>
<dbReference type="Pfam" id="PF14737">
    <property type="entry name" value="DUF4470"/>
    <property type="match status" value="1"/>
</dbReference>
<organism evidence="2 3">
    <name type="scientific">Sparassis crispa</name>
    <dbReference type="NCBI Taxonomy" id="139825"/>
    <lineage>
        <taxon>Eukaryota</taxon>
        <taxon>Fungi</taxon>
        <taxon>Dikarya</taxon>
        <taxon>Basidiomycota</taxon>
        <taxon>Agaricomycotina</taxon>
        <taxon>Agaricomycetes</taxon>
        <taxon>Polyporales</taxon>
        <taxon>Sparassidaceae</taxon>
        <taxon>Sparassis</taxon>
    </lineage>
</organism>
<dbReference type="InterPro" id="IPR027974">
    <property type="entry name" value="DUF4470"/>
</dbReference>
<comment type="caution">
    <text evidence="2">The sequence shown here is derived from an EMBL/GenBank/DDBJ whole genome shotgun (WGS) entry which is preliminary data.</text>
</comment>
<keyword evidence="3" id="KW-1185">Reference proteome</keyword>
<sequence length="696" mass="78391">MALPLVWLGNYTFFPIGTTSAVCLTRDLSPEERADVLLLGCGDLRSVLYTIFCEAEKRRRLDFTCCDLDPGVLARNVLLLTMIADNTYPVTTIVWNMFYHISLDEESHTALITQCKKLINFSDNLQCWNSSPYGAFTRMCTEYTLAQLRRYWVLYVGMQNMPTERKQSLRETLLKEYQVAPAALFWMASRSAGPFRLSAFESNVKFGQYWDAGVTFSDPAQIAAATYLNPTFVYSFGGEGCIVYPFTHPTVDFHLASVVGNSYGSADVFDLVKAAQMQFYDWCSAFRASICSTRHPTPVIRILLAEATAACYAFQSFRTAKTASASVLVGPWTTQTIQLSKEDYPSRSAPIRFNVIDASDLEDNVGLLNILTAVVPLLSHPSRCSVLYTESQHYQTTGDQSLVYEDGTGKPLPHDDGARDFTQRVYADMTTIALVVGVCPVDYLSCFSSHCNTDELIVRTLFRQTGDSALFHQNLTWRVPASGDTTARPDKCSYRAIPGALVFTPRQLGTLLFNMYCRMFNHEEERLFFGQDGPLSTVEAVSLQCNIVHNTSESFILFLKFVKQTHQLTDDGWAEVMDQLIGLRETRDQAFTQQRSDYQELLAQLYRHGLYMHAPMLAAAPKCSLLSTWESVPLLLRIVFTVPRQSLTVLDRAEVEYVARRSSVMLQGEVSAAMDTCRFMLLLGMQSKRVRMLVLR</sequence>
<feature type="domain" description="DUF4470" evidence="1">
    <location>
        <begin position="15"/>
        <end position="102"/>
    </location>
</feature>
<accession>A0A401GR70</accession>
<dbReference type="Proteomes" id="UP000287166">
    <property type="component" value="Unassembled WGS sequence"/>
</dbReference>
<evidence type="ECO:0000313" key="3">
    <source>
        <dbReference type="Proteomes" id="UP000287166"/>
    </source>
</evidence>